<dbReference type="Proteomes" id="UP000002696">
    <property type="component" value="Chromosome"/>
</dbReference>
<dbReference type="BioCyc" id="BSUB633149:G1GM8-691-MONOMER"/>
<dbReference type="InterPro" id="IPR049980">
    <property type="entry name" value="LTA4H_cat"/>
</dbReference>
<dbReference type="CDD" id="cd09599">
    <property type="entry name" value="M1_LTA4H"/>
    <property type="match status" value="1"/>
</dbReference>
<dbReference type="GO" id="GO:0008237">
    <property type="term" value="F:metallopeptidase activity"/>
    <property type="evidence" value="ECO:0007669"/>
    <property type="project" value="UniProtKB-KW"/>
</dbReference>
<dbReference type="Pfam" id="PF09127">
    <property type="entry name" value="Leuk-A4-hydro_C"/>
    <property type="match status" value="1"/>
</dbReference>
<evidence type="ECO:0000256" key="2">
    <source>
        <dbReference type="ARBA" id="ARBA00004496"/>
    </source>
</evidence>
<dbReference type="MEROPS" id="M01.031"/>
<dbReference type="InterPro" id="IPR042097">
    <property type="entry name" value="Aminopeptidase_N-like_N_sf"/>
</dbReference>
<feature type="signal peptide" evidence="15">
    <location>
        <begin position="1"/>
        <end position="23"/>
    </location>
</feature>
<dbReference type="Pfam" id="PF01433">
    <property type="entry name" value="Peptidase_M1"/>
    <property type="match status" value="1"/>
</dbReference>
<evidence type="ECO:0000256" key="6">
    <source>
        <dbReference type="ARBA" id="ARBA00022490"/>
    </source>
</evidence>
<dbReference type="Gene3D" id="1.10.390.10">
    <property type="entry name" value="Neutral Protease Domain 2"/>
    <property type="match status" value="1"/>
</dbReference>
<dbReference type="KEGG" id="bsb:Bresu_0689"/>
<keyword evidence="11" id="KW-0482">Metalloprotease</keyword>
<dbReference type="SUPFAM" id="SSF55486">
    <property type="entry name" value="Metalloproteases ('zincins'), catalytic domain"/>
    <property type="match status" value="1"/>
</dbReference>
<keyword evidence="10 14" id="KW-0862">Zinc</keyword>
<dbReference type="SMART" id="SM01263">
    <property type="entry name" value="Leuk-A4-hydro_C"/>
    <property type="match status" value="1"/>
</dbReference>
<feature type="binding site" evidence="13">
    <location>
        <begin position="310"/>
        <end position="315"/>
    </location>
    <ligand>
        <name>a peptide</name>
        <dbReference type="ChEBI" id="CHEBI:60466"/>
    </ligand>
</feature>
<dbReference type="InParanoid" id="D9QLS0"/>
<evidence type="ECO:0000313" key="18">
    <source>
        <dbReference type="Proteomes" id="UP000002696"/>
    </source>
</evidence>
<dbReference type="PANTHER" id="PTHR45726:SF3">
    <property type="entry name" value="LEUKOTRIENE A-4 HYDROLASE"/>
    <property type="match status" value="1"/>
</dbReference>
<evidence type="ECO:0000256" key="14">
    <source>
        <dbReference type="PIRSR" id="PIRSR634015-3"/>
    </source>
</evidence>
<comment type="catalytic activity">
    <reaction evidence="1">
        <text>Release of an N-terminal amino acid, Xaa-|-Yaa- from a peptide, amide or arylamide. Xaa is preferably Ala, but may be most amino acids including Pro (slow action). When a terminal hydrophobic residue is followed by a prolyl residue, the two may be released as an intact Xaa-Pro dipeptide.</text>
        <dbReference type="EC" id="3.4.11.2"/>
    </reaction>
</comment>
<dbReference type="PROSITE" id="PS51257">
    <property type="entry name" value="PROKAR_LIPOPROTEIN"/>
    <property type="match status" value="1"/>
</dbReference>
<evidence type="ECO:0000259" key="16">
    <source>
        <dbReference type="SMART" id="SM01263"/>
    </source>
</evidence>
<dbReference type="SUPFAM" id="SSF48371">
    <property type="entry name" value="ARM repeat"/>
    <property type="match status" value="1"/>
</dbReference>
<dbReference type="GO" id="GO:0016285">
    <property type="term" value="F:alanyl aminopeptidase activity"/>
    <property type="evidence" value="ECO:0007669"/>
    <property type="project" value="UniProtKB-EC"/>
</dbReference>
<evidence type="ECO:0000256" key="12">
    <source>
        <dbReference type="PIRSR" id="PIRSR634015-1"/>
    </source>
</evidence>
<evidence type="ECO:0000256" key="5">
    <source>
        <dbReference type="ARBA" id="ARBA00015611"/>
    </source>
</evidence>
<reference evidence="18" key="1">
    <citation type="journal article" date="2011" name="J. Bacteriol.">
        <title>Genome sequences of eight morphologically diverse alphaproteobacteria.</title>
        <authorList>
            <consortium name="US DOE Joint Genome Institute"/>
            <person name="Brown P.J."/>
            <person name="Kysela D.T."/>
            <person name="Buechlein A."/>
            <person name="Hemmerich C."/>
            <person name="Brun Y.V."/>
        </authorList>
    </citation>
    <scope>NUCLEOTIDE SEQUENCE [LARGE SCALE GENOMIC DNA]</scope>
    <source>
        <strain evidence="18">ATCC 15264 / DSM 4735 / LMG 14903 / NBRC 16000 / CB 81</strain>
    </source>
</reference>
<evidence type="ECO:0000256" key="1">
    <source>
        <dbReference type="ARBA" id="ARBA00000098"/>
    </source>
</evidence>
<gene>
    <name evidence="17" type="ordered locus">Bresu_0689</name>
</gene>
<keyword evidence="18" id="KW-1185">Reference proteome</keyword>
<dbReference type="InterPro" id="IPR045357">
    <property type="entry name" value="Aminopeptidase_N-like_N"/>
</dbReference>
<dbReference type="EMBL" id="CP002102">
    <property type="protein sequence ID" value="ADL00004.1"/>
    <property type="molecule type" value="Genomic_DNA"/>
</dbReference>
<name>D9QLS0_BRESC</name>
<evidence type="ECO:0000256" key="7">
    <source>
        <dbReference type="ARBA" id="ARBA00022670"/>
    </source>
</evidence>
<dbReference type="GO" id="GO:0005737">
    <property type="term" value="C:cytoplasm"/>
    <property type="evidence" value="ECO:0007669"/>
    <property type="project" value="UniProtKB-SubCell"/>
</dbReference>
<proteinExistence type="inferred from homology"/>
<dbReference type="PANTHER" id="PTHR45726">
    <property type="entry name" value="LEUKOTRIENE A-4 HYDROLASE"/>
    <property type="match status" value="1"/>
</dbReference>
<dbReference type="InterPro" id="IPR027268">
    <property type="entry name" value="Peptidase_M4/M1_CTD_sf"/>
</dbReference>
<dbReference type="EC" id="3.4.11.2" evidence="4"/>
<dbReference type="OrthoDB" id="100605at2"/>
<feature type="binding site" evidence="14">
    <location>
        <position position="362"/>
    </location>
    <ligand>
        <name>Zn(2+)</name>
        <dbReference type="ChEBI" id="CHEBI:29105"/>
        <note>catalytic</note>
    </ligand>
</feature>
<comment type="subcellular location">
    <subcellularLocation>
        <location evidence="2">Cytoplasm</location>
    </subcellularLocation>
</comment>
<feature type="binding site" evidence="13">
    <location>
        <begin position="606"/>
        <end position="608"/>
    </location>
    <ligand>
        <name>a peptide</name>
        <dbReference type="ChEBI" id="CHEBI:60466"/>
    </ligand>
</feature>
<evidence type="ECO:0000256" key="4">
    <source>
        <dbReference type="ARBA" id="ARBA00012564"/>
    </source>
</evidence>
<evidence type="ECO:0000256" key="8">
    <source>
        <dbReference type="ARBA" id="ARBA00022723"/>
    </source>
</evidence>
<dbReference type="InterPro" id="IPR038502">
    <property type="entry name" value="M1_LTA-4_hydro/amino_C_sf"/>
</dbReference>
<dbReference type="SUPFAM" id="SSF63737">
    <property type="entry name" value="Leukotriene A4 hydrolase N-terminal domain"/>
    <property type="match status" value="1"/>
</dbReference>
<accession>D9QLS0</accession>
<keyword evidence="8 14" id="KW-0479">Metal-binding</keyword>
<dbReference type="GO" id="GO:0008270">
    <property type="term" value="F:zinc ion binding"/>
    <property type="evidence" value="ECO:0007669"/>
    <property type="project" value="InterPro"/>
</dbReference>
<feature type="active site" description="Proton donor" evidence="12">
    <location>
        <position position="425"/>
    </location>
</feature>
<keyword evidence="6" id="KW-0963">Cytoplasm</keyword>
<dbReference type="HOGENOM" id="CLU_014505_1_2_5"/>
<feature type="chain" id="PRO_5003126861" description="Aminopeptidase N" evidence="15">
    <location>
        <begin position="24"/>
        <end position="656"/>
    </location>
</feature>
<dbReference type="Gene3D" id="3.30.2010.30">
    <property type="match status" value="1"/>
</dbReference>
<comment type="similarity">
    <text evidence="3">Belongs to the peptidase M1 family.</text>
</comment>
<keyword evidence="9" id="KW-0378">Hydrolase</keyword>
<dbReference type="RefSeq" id="WP_013268107.1">
    <property type="nucleotide sequence ID" value="NC_014375.1"/>
</dbReference>
<evidence type="ECO:0000256" key="13">
    <source>
        <dbReference type="PIRSR" id="PIRSR634015-2"/>
    </source>
</evidence>
<evidence type="ECO:0000256" key="10">
    <source>
        <dbReference type="ARBA" id="ARBA00022833"/>
    </source>
</evidence>
<feature type="binding site" evidence="13">
    <location>
        <begin position="174"/>
        <end position="176"/>
    </location>
    <ligand>
        <name>a peptide</name>
        <dbReference type="ChEBI" id="CHEBI:60466"/>
    </ligand>
</feature>
<evidence type="ECO:0000313" key="17">
    <source>
        <dbReference type="EMBL" id="ADL00004.1"/>
    </source>
</evidence>
<dbReference type="InterPro" id="IPR015211">
    <property type="entry name" value="Peptidase_M1_C"/>
</dbReference>
<protein>
    <recommendedName>
        <fullName evidence="5">Aminopeptidase N</fullName>
        <ecNumber evidence="4">3.4.11.2</ecNumber>
    </recommendedName>
</protein>
<keyword evidence="7" id="KW-0645">Protease</keyword>
<dbReference type="FunFam" id="3.30.2010.30:FF:000001">
    <property type="entry name" value="Leukotriene A(4) hydrolase"/>
    <property type="match status" value="1"/>
</dbReference>
<dbReference type="InterPro" id="IPR034015">
    <property type="entry name" value="M1_LTA4H"/>
</dbReference>
<dbReference type="eggNOG" id="COG0308">
    <property type="taxonomic scope" value="Bacteria"/>
</dbReference>
<dbReference type="Pfam" id="PF17900">
    <property type="entry name" value="Peptidase_M1_N"/>
    <property type="match status" value="1"/>
</dbReference>
<evidence type="ECO:0000256" key="15">
    <source>
        <dbReference type="SAM" id="SignalP"/>
    </source>
</evidence>
<dbReference type="Gene3D" id="1.25.40.320">
    <property type="entry name" value="Peptidase M1, leukotriene A4 hydrolase/aminopeptidase C-terminal domain"/>
    <property type="match status" value="1"/>
</dbReference>
<dbReference type="STRING" id="633149.Bresu_0689"/>
<sequence length="656" mass="71159">MSRARLIGMVSMIAVATALSACAGNDPKSDMPPLPATATAPVTYERDIHSYAQPQIARVRHVALDLTTDFETKTLAGTATLDVTGQAGATQVILDTRNLEIRSVADDRGNPLQFTIGAEDPILGQALTVTLPALEEGKVQKIVIGYATRPDAAALQWLTPAQTAGGQQPFLFSQGQAILTRTWVPTQDSPGIRQTYSARITVPEALKAVMSAEMLTPEGEKAGDGAPEGSHTYRFRMTNPVPPYLIALAVGDLAFASEGDRVGVWTEPGRLDAAKAEFAEMGQFVDAAEALYGPYRWGRYDLLILPPSFPFGGMENPRLTFATPTVVAGDKSLVSLVAHELAHSWSGNLVTNATWADIWLNEGTTTYFENRIMEAVYGRDRALMLQVLGWADLQSALAEMPAADTRLHTDLTGRDPDAGLNDIPYEKGAAFLRTIERIVGRETFDAWLKGYFERHAFQPMTAVGFLADIRANLVKGDAALEQQLQLDAWVYQPGLPSNAVAPVSAALTAVDGAAQAFFADKGPASAIPWARWSTQERQHFLNWRPEGPAAGRDWLTPAQLADLETTLNLRAEGNAEVLFSWLQIAVAHRYQPAVPTLERFLTSQGRRKFVLPLFTALWAEGDWGRPIATRIYAEARPGYHPVTTGSVDDVVGVPAA</sequence>
<evidence type="ECO:0000256" key="11">
    <source>
        <dbReference type="ARBA" id="ARBA00023049"/>
    </source>
</evidence>
<comment type="cofactor">
    <cofactor evidence="14">
        <name>Zn(2+)</name>
        <dbReference type="ChEBI" id="CHEBI:29105"/>
    </cofactor>
    <text evidence="14">Binds 1 zinc ion per subunit.</text>
</comment>
<dbReference type="InterPro" id="IPR001930">
    <property type="entry name" value="Peptidase_M1"/>
</dbReference>
<dbReference type="InterPro" id="IPR014782">
    <property type="entry name" value="Peptidase_M1_dom"/>
</dbReference>
<organism evidence="17 18">
    <name type="scientific">Brevundimonas subvibrioides (strain ATCC 15264 / DSM 4735 / LMG 14903 / NBRC 16000 / CB 81)</name>
    <name type="common">Caulobacter subvibrioides</name>
    <dbReference type="NCBI Taxonomy" id="633149"/>
    <lineage>
        <taxon>Bacteria</taxon>
        <taxon>Pseudomonadati</taxon>
        <taxon>Pseudomonadota</taxon>
        <taxon>Alphaproteobacteria</taxon>
        <taxon>Caulobacterales</taxon>
        <taxon>Caulobacteraceae</taxon>
        <taxon>Brevundimonas</taxon>
    </lineage>
</organism>
<feature type="binding site" evidence="14">
    <location>
        <position position="339"/>
    </location>
    <ligand>
        <name>Zn(2+)</name>
        <dbReference type="ChEBI" id="CHEBI:29105"/>
        <note>catalytic</note>
    </ligand>
</feature>
<dbReference type="GO" id="GO:0006508">
    <property type="term" value="P:proteolysis"/>
    <property type="evidence" value="ECO:0007669"/>
    <property type="project" value="UniProtKB-KW"/>
</dbReference>
<dbReference type="AlphaFoldDB" id="D9QLS0"/>
<keyword evidence="15" id="KW-0732">Signal</keyword>
<feature type="binding site" evidence="14">
    <location>
        <position position="343"/>
    </location>
    <ligand>
        <name>Zn(2+)</name>
        <dbReference type="ChEBI" id="CHEBI:29105"/>
        <note>catalytic</note>
    </ligand>
</feature>
<dbReference type="Gene3D" id="2.60.40.1730">
    <property type="entry name" value="tricorn interacting facor f3 domain"/>
    <property type="match status" value="1"/>
</dbReference>
<keyword evidence="17" id="KW-0031">Aminopeptidase</keyword>
<evidence type="ECO:0000256" key="9">
    <source>
        <dbReference type="ARBA" id="ARBA00022801"/>
    </source>
</evidence>
<dbReference type="InterPro" id="IPR016024">
    <property type="entry name" value="ARM-type_fold"/>
</dbReference>
<feature type="domain" description="Peptidase M1 leukotriene A4 hydrolase/aminopeptidase C-terminal" evidence="16">
    <location>
        <begin position="497"/>
        <end position="651"/>
    </location>
</feature>
<evidence type="ECO:0000256" key="3">
    <source>
        <dbReference type="ARBA" id="ARBA00010136"/>
    </source>
</evidence>
<dbReference type="PRINTS" id="PR00756">
    <property type="entry name" value="ALADIPTASE"/>
</dbReference>
<feature type="active site" description="Proton acceptor" evidence="12">
    <location>
        <position position="340"/>
    </location>
</feature>